<proteinExistence type="predicted"/>
<feature type="region of interest" description="Disordered" evidence="1">
    <location>
        <begin position="1"/>
        <end position="21"/>
    </location>
</feature>
<gene>
    <name evidence="2" type="ORF">B296_00009696</name>
</gene>
<dbReference type="AlphaFoldDB" id="A0A426YAM6"/>
<comment type="caution">
    <text evidence="2">The sequence shown here is derived from an EMBL/GenBank/DDBJ whole genome shotgun (WGS) entry which is preliminary data.</text>
</comment>
<dbReference type="Proteomes" id="UP000287651">
    <property type="component" value="Unassembled WGS sequence"/>
</dbReference>
<feature type="region of interest" description="Disordered" evidence="1">
    <location>
        <begin position="83"/>
        <end position="140"/>
    </location>
</feature>
<name>A0A426YAM6_ENSVE</name>
<accession>A0A426YAM6</accession>
<organism evidence="2 3">
    <name type="scientific">Ensete ventricosum</name>
    <name type="common">Abyssinian banana</name>
    <name type="synonym">Musa ensete</name>
    <dbReference type="NCBI Taxonomy" id="4639"/>
    <lineage>
        <taxon>Eukaryota</taxon>
        <taxon>Viridiplantae</taxon>
        <taxon>Streptophyta</taxon>
        <taxon>Embryophyta</taxon>
        <taxon>Tracheophyta</taxon>
        <taxon>Spermatophyta</taxon>
        <taxon>Magnoliopsida</taxon>
        <taxon>Liliopsida</taxon>
        <taxon>Zingiberales</taxon>
        <taxon>Musaceae</taxon>
        <taxon>Ensete</taxon>
    </lineage>
</organism>
<evidence type="ECO:0000313" key="2">
    <source>
        <dbReference type="EMBL" id="RRT48748.1"/>
    </source>
</evidence>
<evidence type="ECO:0000256" key="1">
    <source>
        <dbReference type="SAM" id="MobiDB-lite"/>
    </source>
</evidence>
<reference evidence="2 3" key="1">
    <citation type="journal article" date="2014" name="Agronomy (Basel)">
        <title>A Draft Genome Sequence for Ensete ventricosum, the Drought-Tolerant Tree Against Hunger.</title>
        <authorList>
            <person name="Harrison J."/>
            <person name="Moore K.A."/>
            <person name="Paszkiewicz K."/>
            <person name="Jones T."/>
            <person name="Grant M."/>
            <person name="Ambacheew D."/>
            <person name="Muzemil S."/>
            <person name="Studholme D.J."/>
        </authorList>
    </citation>
    <scope>NUCLEOTIDE SEQUENCE [LARGE SCALE GENOMIC DNA]</scope>
</reference>
<dbReference type="EMBL" id="AMZH03013755">
    <property type="protein sequence ID" value="RRT48748.1"/>
    <property type="molecule type" value="Genomic_DNA"/>
</dbReference>
<protein>
    <submittedName>
        <fullName evidence="2">Uncharacterized protein</fullName>
    </submittedName>
</protein>
<sequence>MKRTVAGLAPCPESSQPPSMPTIEVSATYGADPTGMVPLEGATTGTDPAIMVLLVGATSRANHVEMGPAMHATHGADHLAKKMKVLANKETSHKDATAPKPPPEAPRGEGSNRRRNKVMSRHQSMRDISGLGLAPRTSLF</sequence>
<evidence type="ECO:0000313" key="3">
    <source>
        <dbReference type="Proteomes" id="UP000287651"/>
    </source>
</evidence>